<evidence type="ECO:0000259" key="13">
    <source>
        <dbReference type="Pfam" id="PF02163"/>
    </source>
</evidence>
<feature type="transmembrane region" description="Helical" evidence="12">
    <location>
        <begin position="159"/>
        <end position="177"/>
    </location>
</feature>
<dbReference type="PANTHER" id="PTHR39188">
    <property type="entry name" value="MEMBRANE-ASSOCIATED ZINC METALLOPROTEASE M50B"/>
    <property type="match status" value="1"/>
</dbReference>
<evidence type="ECO:0000256" key="9">
    <source>
        <dbReference type="ARBA" id="ARBA00022989"/>
    </source>
</evidence>
<evidence type="ECO:0000256" key="10">
    <source>
        <dbReference type="ARBA" id="ARBA00023049"/>
    </source>
</evidence>
<evidence type="ECO:0000256" key="12">
    <source>
        <dbReference type="SAM" id="Phobius"/>
    </source>
</evidence>
<dbReference type="Proteomes" id="UP000885806">
    <property type="component" value="Unassembled WGS sequence"/>
</dbReference>
<evidence type="ECO:0000313" key="14">
    <source>
        <dbReference type="EMBL" id="HHI88621.1"/>
    </source>
</evidence>
<evidence type="ECO:0000256" key="7">
    <source>
        <dbReference type="ARBA" id="ARBA00022801"/>
    </source>
</evidence>
<dbReference type="EMBL" id="DROP01000109">
    <property type="protein sequence ID" value="HHI88621.1"/>
    <property type="molecule type" value="Genomic_DNA"/>
</dbReference>
<name>A0A7V5U0Y3_9PROT</name>
<dbReference type="GO" id="GO:0046872">
    <property type="term" value="F:metal ion binding"/>
    <property type="evidence" value="ECO:0007669"/>
    <property type="project" value="UniProtKB-KW"/>
</dbReference>
<evidence type="ECO:0000256" key="1">
    <source>
        <dbReference type="ARBA" id="ARBA00001947"/>
    </source>
</evidence>
<keyword evidence="4" id="KW-0645">Protease</keyword>
<gene>
    <name evidence="14" type="ORF">ENK01_01590</name>
</gene>
<feature type="transmembrane region" description="Helical" evidence="12">
    <location>
        <begin position="133"/>
        <end position="153"/>
    </location>
</feature>
<evidence type="ECO:0000256" key="2">
    <source>
        <dbReference type="ARBA" id="ARBA00004141"/>
    </source>
</evidence>
<keyword evidence="9 12" id="KW-1133">Transmembrane helix</keyword>
<dbReference type="CDD" id="cd06164">
    <property type="entry name" value="S2P-M50_SpoIVFB_CBS"/>
    <property type="match status" value="1"/>
</dbReference>
<comment type="subcellular location">
    <subcellularLocation>
        <location evidence="2">Membrane</location>
        <topology evidence="2">Multi-pass membrane protein</topology>
    </subcellularLocation>
</comment>
<comment type="cofactor">
    <cofactor evidence="1">
        <name>Zn(2+)</name>
        <dbReference type="ChEBI" id="CHEBI:29105"/>
    </cofactor>
</comment>
<organism evidence="14">
    <name type="scientific">Hellea balneolensis</name>
    <dbReference type="NCBI Taxonomy" id="287478"/>
    <lineage>
        <taxon>Bacteria</taxon>
        <taxon>Pseudomonadati</taxon>
        <taxon>Pseudomonadota</taxon>
        <taxon>Alphaproteobacteria</taxon>
        <taxon>Maricaulales</taxon>
        <taxon>Robiginitomaculaceae</taxon>
        <taxon>Hellea</taxon>
    </lineage>
</organism>
<feature type="transmembrane region" description="Helical" evidence="12">
    <location>
        <begin position="89"/>
        <end position="112"/>
    </location>
</feature>
<keyword evidence="10" id="KW-0482">Metalloprotease</keyword>
<keyword evidence="11 12" id="KW-0472">Membrane</keyword>
<dbReference type="Pfam" id="PF02163">
    <property type="entry name" value="Peptidase_M50"/>
    <property type="match status" value="2"/>
</dbReference>
<keyword evidence="7" id="KW-0378">Hydrolase</keyword>
<accession>A0A7V5U0Y3</accession>
<evidence type="ECO:0000256" key="8">
    <source>
        <dbReference type="ARBA" id="ARBA00022833"/>
    </source>
</evidence>
<feature type="transmembrane region" description="Helical" evidence="12">
    <location>
        <begin position="55"/>
        <end position="77"/>
    </location>
</feature>
<dbReference type="GO" id="GO:0016020">
    <property type="term" value="C:membrane"/>
    <property type="evidence" value="ECO:0007669"/>
    <property type="project" value="UniProtKB-SubCell"/>
</dbReference>
<reference evidence="14" key="1">
    <citation type="journal article" date="2020" name="mSystems">
        <title>Genome- and Community-Level Interaction Insights into Carbon Utilization and Element Cycling Functions of Hydrothermarchaeota in Hydrothermal Sediment.</title>
        <authorList>
            <person name="Zhou Z."/>
            <person name="Liu Y."/>
            <person name="Xu W."/>
            <person name="Pan J."/>
            <person name="Luo Z.H."/>
            <person name="Li M."/>
        </authorList>
    </citation>
    <scope>NUCLEOTIDE SEQUENCE [LARGE SCALE GENOMIC DNA]</scope>
    <source>
        <strain evidence="14">HyVt-538</strain>
    </source>
</reference>
<protein>
    <recommendedName>
        <fullName evidence="13">Peptidase M50 domain-containing protein</fullName>
    </recommendedName>
</protein>
<dbReference type="InterPro" id="IPR008915">
    <property type="entry name" value="Peptidase_M50"/>
</dbReference>
<keyword evidence="5 12" id="KW-0812">Transmembrane</keyword>
<keyword evidence="8" id="KW-0862">Zinc</keyword>
<dbReference type="GO" id="GO:0006508">
    <property type="term" value="P:proteolysis"/>
    <property type="evidence" value="ECO:0007669"/>
    <property type="project" value="UniProtKB-KW"/>
</dbReference>
<feature type="transmembrane region" description="Helical" evidence="12">
    <location>
        <begin position="27"/>
        <end position="43"/>
    </location>
</feature>
<evidence type="ECO:0000256" key="6">
    <source>
        <dbReference type="ARBA" id="ARBA00022723"/>
    </source>
</evidence>
<dbReference type="PANTHER" id="PTHR39188:SF3">
    <property type="entry name" value="STAGE IV SPORULATION PROTEIN FB"/>
    <property type="match status" value="1"/>
</dbReference>
<comment type="similarity">
    <text evidence="3">Belongs to the peptidase M50B family.</text>
</comment>
<dbReference type="GO" id="GO:0008237">
    <property type="term" value="F:metallopeptidase activity"/>
    <property type="evidence" value="ECO:0007669"/>
    <property type="project" value="UniProtKB-KW"/>
</dbReference>
<evidence type="ECO:0000256" key="3">
    <source>
        <dbReference type="ARBA" id="ARBA00007931"/>
    </source>
</evidence>
<proteinExistence type="inferred from homology"/>
<sequence>MVAAVLFFASILLHELGHSVVARGYGIRIYGIVLYIFGGVAQMERNPSTPREEFMVAAAGPFISILLGLLFLGLAGLTRSLELGRTLYFLFRLLMDINFTLAVFNLIPAFPLDGGRIFRSIAWKLSGNFRKSTLWAARAGIGFAWLLMGYGGWKILNHATISGIWLIMIGGFLYQTAQATANHYK</sequence>
<feature type="domain" description="Peptidase M50" evidence="13">
    <location>
        <begin position="88"/>
        <end position="147"/>
    </location>
</feature>
<keyword evidence="6" id="KW-0479">Metal-binding</keyword>
<comment type="caution">
    <text evidence="14">The sequence shown here is derived from an EMBL/GenBank/DDBJ whole genome shotgun (WGS) entry which is preliminary data.</text>
</comment>
<dbReference type="AlphaFoldDB" id="A0A7V5U0Y3"/>
<evidence type="ECO:0000256" key="4">
    <source>
        <dbReference type="ARBA" id="ARBA00022670"/>
    </source>
</evidence>
<evidence type="ECO:0000256" key="11">
    <source>
        <dbReference type="ARBA" id="ARBA00023136"/>
    </source>
</evidence>
<feature type="domain" description="Peptidase M50" evidence="13">
    <location>
        <begin position="3"/>
        <end position="75"/>
    </location>
</feature>
<evidence type="ECO:0000256" key="5">
    <source>
        <dbReference type="ARBA" id="ARBA00022692"/>
    </source>
</evidence>